<dbReference type="EMBL" id="WHWB01033015">
    <property type="protein sequence ID" value="KAJ7422487.1"/>
    <property type="molecule type" value="Genomic_DNA"/>
</dbReference>
<sequence length="144" mass="16358">MGYICLKRKKEVGKCDTHLQEEQKEDPGNYKSVILISVLRKFMEKIMHVQGNQMIRHTWHRFKKGGSCLTNLISFYDQMTFLVDEGKAVHPVCLDFSKAFVAISQSTLLEKLAAYDFDGCTVPWVKSWLDGKAQTVVVNGVTPS</sequence>
<reference evidence="2" key="1">
    <citation type="submission" date="2019-10" db="EMBL/GenBank/DDBJ databases">
        <authorList>
            <person name="Soares A.E.R."/>
            <person name="Aleixo A."/>
            <person name="Schneider P."/>
            <person name="Miyaki C.Y."/>
            <person name="Schneider M.P."/>
            <person name="Mello C."/>
            <person name="Vasconcelos A.T.R."/>
        </authorList>
    </citation>
    <scope>NUCLEOTIDE SEQUENCE</scope>
    <source>
        <tissue evidence="2">Muscle</tissue>
    </source>
</reference>
<comment type="caution">
    <text evidence="2">The sequence shown here is derived from an EMBL/GenBank/DDBJ whole genome shotgun (WGS) entry which is preliminary data.</text>
</comment>
<evidence type="ECO:0000259" key="1">
    <source>
        <dbReference type="Pfam" id="PF00078"/>
    </source>
</evidence>
<dbReference type="PANTHER" id="PTHR33332">
    <property type="entry name" value="REVERSE TRANSCRIPTASE DOMAIN-CONTAINING PROTEIN"/>
    <property type="match status" value="1"/>
</dbReference>
<dbReference type="InterPro" id="IPR000477">
    <property type="entry name" value="RT_dom"/>
</dbReference>
<feature type="domain" description="Reverse transcriptase" evidence="1">
    <location>
        <begin position="23"/>
        <end position="135"/>
    </location>
</feature>
<dbReference type="Pfam" id="PF00078">
    <property type="entry name" value="RVT_1"/>
    <property type="match status" value="1"/>
</dbReference>
<protein>
    <submittedName>
        <fullName evidence="2">RNA-directed DNA polymerase from mobile element jockey-like protein</fullName>
    </submittedName>
</protein>
<proteinExistence type="predicted"/>
<evidence type="ECO:0000313" key="3">
    <source>
        <dbReference type="Proteomes" id="UP001145742"/>
    </source>
</evidence>
<dbReference type="Proteomes" id="UP001145742">
    <property type="component" value="Unassembled WGS sequence"/>
</dbReference>
<evidence type="ECO:0000313" key="2">
    <source>
        <dbReference type="EMBL" id="KAJ7422487.1"/>
    </source>
</evidence>
<name>A0ABQ9DIM2_9PASS</name>
<keyword evidence="3" id="KW-1185">Reference proteome</keyword>
<gene>
    <name evidence="2" type="ORF">WISP_37701</name>
</gene>
<organism evidence="2 3">
    <name type="scientific">Willisornis vidua</name>
    <name type="common">Xingu scale-backed antbird</name>
    <dbReference type="NCBI Taxonomy" id="1566151"/>
    <lineage>
        <taxon>Eukaryota</taxon>
        <taxon>Metazoa</taxon>
        <taxon>Chordata</taxon>
        <taxon>Craniata</taxon>
        <taxon>Vertebrata</taxon>
        <taxon>Euteleostomi</taxon>
        <taxon>Archelosauria</taxon>
        <taxon>Archosauria</taxon>
        <taxon>Dinosauria</taxon>
        <taxon>Saurischia</taxon>
        <taxon>Theropoda</taxon>
        <taxon>Coelurosauria</taxon>
        <taxon>Aves</taxon>
        <taxon>Neognathae</taxon>
        <taxon>Neoaves</taxon>
        <taxon>Telluraves</taxon>
        <taxon>Australaves</taxon>
        <taxon>Passeriformes</taxon>
        <taxon>Thamnophilidae</taxon>
        <taxon>Willisornis</taxon>
    </lineage>
</organism>
<accession>A0ABQ9DIM2</accession>